<sequence>MGARYAGSTDMENMHLKSPGPEQDHVYNGDDVHDTISRHDARMGPGNTSPKRSAYSSIYASATNEPVKAKVQVYDNTNEYTRMHPPEFKAHQTASEAEISSLEFGRAGQRDGDPDNERNTSGNARGEYGNDTGTNANASEPAIELQSHRSSKFGHSEETVNALLAMGSERRSPREQLEVRGQRRNTYTRPHTQDHYHHYHRTQVQHYGGEPEQDMQLDQVYPQVRNRQVSPQESRQGQRDASRSQTHQHFERGMEDRYDLYSTRTHAQQHSGEPEQRIRAATPTQDPIVGGTRNDGHDTNTHNTITGNKDPVPSKYPVWEQPRYTHEGDRVAHDREYMDVDSSLPRTSYTHRNEPDQSHPRGESQMQRDESPGSGRTYATGNRPTGYRPWDGRHMAERVHEDVREEKRHDSAYNHLDADMGKHFRPGQMGRHPGEMYREPHHMDDNGRPWPPRRATDGEIPRYESGGYRDSDVNGSGRGRGFVHDGAGEIDRSMQRGYDSEFVQQQTPNVAQQHPHPHEQQRQQRTPHQRPRTDGHAQHPYESYSNMAGDSGPDSNNQIPPNETGYARSNSRLAGPHDSEDVNSGLSNEAFGRQGDEASWPERRGSGWQNMRGGYHREYNRHQPYTNQAHMRSVPNTRQSGSTSMGGIRTSMSGMHRPDGGGNGPSGYTSIANTHRNGNDGDNHSPGAPHTRMSTTRGFSHPPQNVAEGGVNGRGSASGVHGVMNDSHSGSRGSVQHQFADPQGNVSRQHSQPGGAFAPYAGFRAMGSGPTYNHGYMSQTSMSRGSMPPRAGEGPRVEYGNTMPETRRSTGQGQAYASKGGNSGEQEARMRRDSHQDPYRYPQQRQSYSQPQPQHQRGSMSYHPSGYANDMRQRQSSIPNHIEPMPPQGQRRPSSVLYEQQNGPTSQRAPPSQQQNAIPDRKTMLVTPAKSRRSRREKTEDTEVMSTIGGVTIILKPRKKSEGHTPRQARCTHCGTTETTTWRRQNGDVVCNACGLYYKTKGMIRPLSVQRAVNRGSKNRRTQYSAANDPNLMKGSASGARQSDEMDRDVELKDGGTQKAGSRSSKSINKSKLPKNNKAVCAHCDATDTTLWRHINNEVVCNPCGLYYGAWGCVRPPSAKRRRNSRPSKSDVSDMDKGGSADNSDSFSQTKSMVLDKNDDNKADSLSRSVTPVDLNSVTAQQRAPSHPLPYASCNATSSPTSVSADPSATPPAVGGRRSTPVERHSTKDDICADRIQSRSPNRPSEEPVKTSEPSRPLEAMS</sequence>
<dbReference type="GO" id="GO:0006355">
    <property type="term" value="P:regulation of DNA-templated transcription"/>
    <property type="evidence" value="ECO:0007669"/>
    <property type="project" value="InterPro"/>
</dbReference>
<protein>
    <recommendedName>
        <fullName evidence="3">GATA-type domain-containing protein</fullName>
    </recommendedName>
</protein>
<dbReference type="OrthoDB" id="515401at2759"/>
<feature type="region of interest" description="Disordered" evidence="2">
    <location>
        <begin position="675"/>
        <end position="759"/>
    </location>
</feature>
<dbReference type="SUPFAM" id="SSF57716">
    <property type="entry name" value="Glucocorticoid receptor-like (DNA-binding domain)"/>
    <property type="match status" value="2"/>
</dbReference>
<feature type="compositionally biased region" description="Basic and acidic residues" evidence="2">
    <location>
        <begin position="1154"/>
        <end position="1165"/>
    </location>
</feature>
<keyword evidence="1" id="KW-0863">Zinc-finger</keyword>
<feature type="compositionally biased region" description="Polar residues" evidence="2">
    <location>
        <begin position="1194"/>
        <end position="1207"/>
    </location>
</feature>
<feature type="compositionally biased region" description="Basic and acidic residues" evidence="2">
    <location>
        <begin position="323"/>
        <end position="338"/>
    </location>
</feature>
<feature type="compositionally biased region" description="Polar residues" evidence="2">
    <location>
        <begin position="1141"/>
        <end position="1152"/>
    </location>
</feature>
<dbReference type="PROSITE" id="PS50114">
    <property type="entry name" value="GATA_ZN_FINGER_2"/>
    <property type="match status" value="2"/>
</dbReference>
<evidence type="ECO:0000256" key="2">
    <source>
        <dbReference type="SAM" id="MobiDB-lite"/>
    </source>
</evidence>
<dbReference type="EMBL" id="KQ242731">
    <property type="protein sequence ID" value="KNC77443.1"/>
    <property type="molecule type" value="Genomic_DNA"/>
</dbReference>
<evidence type="ECO:0000256" key="1">
    <source>
        <dbReference type="PROSITE-ProRule" id="PRU00094"/>
    </source>
</evidence>
<dbReference type="STRING" id="667725.A0A0L0FN35"/>
<feature type="compositionally biased region" description="Basic and acidic residues" evidence="2">
    <location>
        <begin position="108"/>
        <end position="118"/>
    </location>
</feature>
<feature type="compositionally biased region" description="Basic and acidic residues" evidence="2">
    <location>
        <begin position="168"/>
        <end position="181"/>
    </location>
</feature>
<dbReference type="SMART" id="SM00401">
    <property type="entry name" value="ZnF_GATA"/>
    <property type="match status" value="2"/>
</dbReference>
<keyword evidence="5" id="KW-1185">Reference proteome</keyword>
<feature type="region of interest" description="Disordered" evidence="2">
    <location>
        <begin position="78"/>
        <end position="197"/>
    </location>
</feature>
<feature type="compositionally biased region" description="Low complexity" evidence="2">
    <location>
        <begin position="839"/>
        <end position="857"/>
    </location>
</feature>
<feature type="region of interest" description="Disordered" evidence="2">
    <location>
        <begin position="1116"/>
        <end position="1262"/>
    </location>
</feature>
<feature type="compositionally biased region" description="Basic and acidic residues" evidence="2">
    <location>
        <begin position="594"/>
        <end position="605"/>
    </location>
</feature>
<dbReference type="RefSeq" id="XP_014151345.1">
    <property type="nucleotide sequence ID" value="XM_014295870.1"/>
</dbReference>
<evidence type="ECO:0000259" key="3">
    <source>
        <dbReference type="PROSITE" id="PS50114"/>
    </source>
</evidence>
<dbReference type="GO" id="GO:0008270">
    <property type="term" value="F:zinc ion binding"/>
    <property type="evidence" value="ECO:0007669"/>
    <property type="project" value="UniProtKB-KW"/>
</dbReference>
<dbReference type="InterPro" id="IPR013088">
    <property type="entry name" value="Znf_NHR/GATA"/>
</dbReference>
<feature type="compositionally biased region" description="Polar residues" evidence="2">
    <location>
        <begin position="543"/>
        <end position="572"/>
    </location>
</feature>
<feature type="compositionally biased region" description="Polar residues" evidence="2">
    <location>
        <begin position="1059"/>
        <end position="1070"/>
    </location>
</feature>
<feature type="region of interest" description="Disordered" evidence="2">
    <location>
        <begin position="1012"/>
        <end position="1072"/>
    </location>
</feature>
<gene>
    <name evidence="4" type="ORF">SARC_10095</name>
</gene>
<feature type="compositionally biased region" description="Basic and acidic residues" evidence="2">
    <location>
        <begin position="1128"/>
        <end position="1139"/>
    </location>
</feature>
<feature type="compositionally biased region" description="Polar residues" evidence="2">
    <location>
        <begin position="891"/>
        <end position="917"/>
    </location>
</feature>
<evidence type="ECO:0000313" key="5">
    <source>
        <dbReference type="Proteomes" id="UP000054560"/>
    </source>
</evidence>
<evidence type="ECO:0000313" key="4">
    <source>
        <dbReference type="EMBL" id="KNC77443.1"/>
    </source>
</evidence>
<feature type="compositionally biased region" description="Polar residues" evidence="2">
    <location>
        <begin position="46"/>
        <end position="64"/>
    </location>
</feature>
<feature type="compositionally biased region" description="Basic and acidic residues" evidence="2">
    <location>
        <begin position="351"/>
        <end position="371"/>
    </location>
</feature>
<feature type="compositionally biased region" description="Basic and acidic residues" evidence="2">
    <location>
        <begin position="1042"/>
        <end position="1056"/>
    </location>
</feature>
<feature type="region of interest" description="Disordered" evidence="2">
    <location>
        <begin position="1"/>
        <end position="66"/>
    </location>
</feature>
<feature type="region of interest" description="Disordered" evidence="2">
    <location>
        <begin position="226"/>
        <end position="249"/>
    </location>
</feature>
<keyword evidence="1" id="KW-0862">Zinc</keyword>
<feature type="compositionally biased region" description="Polar residues" evidence="2">
    <location>
        <begin position="1166"/>
        <end position="1184"/>
    </location>
</feature>
<reference evidence="4 5" key="1">
    <citation type="submission" date="2011-02" db="EMBL/GenBank/DDBJ databases">
        <title>The Genome Sequence of Sphaeroforma arctica JP610.</title>
        <authorList>
            <consortium name="The Broad Institute Genome Sequencing Platform"/>
            <person name="Russ C."/>
            <person name="Cuomo C."/>
            <person name="Young S.K."/>
            <person name="Zeng Q."/>
            <person name="Gargeya S."/>
            <person name="Alvarado L."/>
            <person name="Berlin A."/>
            <person name="Chapman S.B."/>
            <person name="Chen Z."/>
            <person name="Freedman E."/>
            <person name="Gellesch M."/>
            <person name="Goldberg J."/>
            <person name="Griggs A."/>
            <person name="Gujja S."/>
            <person name="Heilman E."/>
            <person name="Heiman D."/>
            <person name="Howarth C."/>
            <person name="Mehta T."/>
            <person name="Neiman D."/>
            <person name="Pearson M."/>
            <person name="Roberts A."/>
            <person name="Saif S."/>
            <person name="Shea T."/>
            <person name="Shenoy N."/>
            <person name="Sisk P."/>
            <person name="Stolte C."/>
            <person name="Sykes S."/>
            <person name="White J."/>
            <person name="Yandava C."/>
            <person name="Burger G."/>
            <person name="Gray M.W."/>
            <person name="Holland P.W.H."/>
            <person name="King N."/>
            <person name="Lang F.B.F."/>
            <person name="Roger A.J."/>
            <person name="Ruiz-Trillo I."/>
            <person name="Haas B."/>
            <person name="Nusbaum C."/>
            <person name="Birren B."/>
        </authorList>
    </citation>
    <scope>NUCLEOTIDE SEQUENCE [LARGE SCALE GENOMIC DNA]</scope>
    <source>
        <strain evidence="4 5">JP610</strain>
    </source>
</reference>
<dbReference type="Pfam" id="PF00320">
    <property type="entry name" value="GATA"/>
    <property type="match status" value="2"/>
</dbReference>
<feature type="compositionally biased region" description="Basic and acidic residues" evidence="2">
    <location>
        <begin position="826"/>
        <end position="838"/>
    </location>
</feature>
<dbReference type="Gene3D" id="3.30.50.10">
    <property type="entry name" value="Erythroid Transcription Factor GATA-1, subunit A"/>
    <property type="match status" value="2"/>
</dbReference>
<dbReference type="AlphaFoldDB" id="A0A0L0FN35"/>
<proteinExistence type="predicted"/>
<feature type="compositionally biased region" description="Polar residues" evidence="2">
    <location>
        <begin position="226"/>
        <end position="235"/>
    </location>
</feature>
<dbReference type="Proteomes" id="UP000054560">
    <property type="component" value="Unassembled WGS sequence"/>
</dbReference>
<feature type="region of interest" description="Disordered" evidence="2">
    <location>
        <begin position="263"/>
        <end position="391"/>
    </location>
</feature>
<dbReference type="GO" id="GO:0043565">
    <property type="term" value="F:sequence-specific DNA binding"/>
    <property type="evidence" value="ECO:0007669"/>
    <property type="project" value="InterPro"/>
</dbReference>
<feature type="compositionally biased region" description="Basic and acidic residues" evidence="2">
    <location>
        <begin position="1220"/>
        <end position="1237"/>
    </location>
</feature>
<keyword evidence="1" id="KW-0479">Metal-binding</keyword>
<dbReference type="InterPro" id="IPR000679">
    <property type="entry name" value="Znf_GATA"/>
</dbReference>
<feature type="compositionally biased region" description="Basic and acidic residues" evidence="2">
    <location>
        <begin position="81"/>
        <end position="90"/>
    </location>
</feature>
<feature type="compositionally biased region" description="Basic and acidic residues" evidence="2">
    <location>
        <begin position="236"/>
        <end position="249"/>
    </location>
</feature>
<feature type="region of interest" description="Disordered" evidence="2">
    <location>
        <begin position="439"/>
        <end position="488"/>
    </location>
</feature>
<feature type="domain" description="GATA-type" evidence="3">
    <location>
        <begin position="1075"/>
        <end position="1129"/>
    </location>
</feature>
<feature type="compositionally biased region" description="Polar residues" evidence="2">
    <location>
        <begin position="726"/>
        <end position="737"/>
    </location>
</feature>
<accession>A0A0L0FN35</accession>
<organism evidence="4 5">
    <name type="scientific">Sphaeroforma arctica JP610</name>
    <dbReference type="NCBI Taxonomy" id="667725"/>
    <lineage>
        <taxon>Eukaryota</taxon>
        <taxon>Ichthyosporea</taxon>
        <taxon>Ichthyophonida</taxon>
        <taxon>Sphaeroforma</taxon>
    </lineage>
</organism>
<dbReference type="eggNOG" id="KOG1601">
    <property type="taxonomic scope" value="Eukaryota"/>
</dbReference>
<feature type="domain" description="GATA-type" evidence="3">
    <location>
        <begin position="970"/>
        <end position="1020"/>
    </location>
</feature>
<dbReference type="CDD" id="cd00202">
    <property type="entry name" value="ZnF_GATA"/>
    <property type="match status" value="2"/>
</dbReference>
<feature type="compositionally biased region" description="Basic and acidic residues" evidence="2">
    <location>
        <begin position="454"/>
        <end position="472"/>
    </location>
</feature>
<feature type="region of interest" description="Disordered" evidence="2">
    <location>
        <begin position="508"/>
        <end position="613"/>
    </location>
</feature>
<feature type="region of interest" description="Disordered" evidence="2">
    <location>
        <begin position="774"/>
        <end position="943"/>
    </location>
</feature>
<name>A0A0L0FN35_9EUKA</name>
<feature type="compositionally biased region" description="Basic and acidic residues" evidence="2">
    <location>
        <begin position="22"/>
        <end position="42"/>
    </location>
</feature>
<dbReference type="GeneID" id="25910599"/>